<feature type="transmembrane region" description="Helical" evidence="1">
    <location>
        <begin position="18"/>
        <end position="40"/>
    </location>
</feature>
<sequence length="63" mass="7236">MAKINNHKLNKMNRERTILFSSIGVILILSVIFLCKFLPWSIALADSSPSIHFQEESWDFGDI</sequence>
<comment type="caution">
    <text evidence="2">The sequence shown here is derived from an EMBL/GenBank/DDBJ whole genome shotgun (WGS) entry which is preliminary data.</text>
</comment>
<organism evidence="2">
    <name type="scientific">marine sediment metagenome</name>
    <dbReference type="NCBI Taxonomy" id="412755"/>
    <lineage>
        <taxon>unclassified sequences</taxon>
        <taxon>metagenomes</taxon>
        <taxon>ecological metagenomes</taxon>
    </lineage>
</organism>
<protein>
    <submittedName>
        <fullName evidence="2">Uncharacterized protein</fullName>
    </submittedName>
</protein>
<keyword evidence="1" id="KW-1133">Transmembrane helix</keyword>
<name>X1FMY3_9ZZZZ</name>
<keyword evidence="1" id="KW-0472">Membrane</keyword>
<accession>X1FMY3</accession>
<keyword evidence="1" id="KW-0812">Transmembrane</keyword>
<dbReference type="AlphaFoldDB" id="X1FMY3"/>
<evidence type="ECO:0000313" key="2">
    <source>
        <dbReference type="EMBL" id="GAH47011.1"/>
    </source>
</evidence>
<reference evidence="2" key="1">
    <citation type="journal article" date="2014" name="Front. Microbiol.">
        <title>High frequency of phylogenetically diverse reductive dehalogenase-homologous genes in deep subseafloor sedimentary metagenomes.</title>
        <authorList>
            <person name="Kawai M."/>
            <person name="Futagami T."/>
            <person name="Toyoda A."/>
            <person name="Takaki Y."/>
            <person name="Nishi S."/>
            <person name="Hori S."/>
            <person name="Arai W."/>
            <person name="Tsubouchi T."/>
            <person name="Morono Y."/>
            <person name="Uchiyama I."/>
            <person name="Ito T."/>
            <person name="Fujiyama A."/>
            <person name="Inagaki F."/>
            <person name="Takami H."/>
        </authorList>
    </citation>
    <scope>NUCLEOTIDE SEQUENCE</scope>
    <source>
        <strain evidence="2">Expedition CK06-06</strain>
    </source>
</reference>
<feature type="non-terminal residue" evidence="2">
    <location>
        <position position="63"/>
    </location>
</feature>
<proteinExistence type="predicted"/>
<gene>
    <name evidence="2" type="ORF">S03H2_12544</name>
</gene>
<dbReference type="EMBL" id="BARU01006379">
    <property type="protein sequence ID" value="GAH47011.1"/>
    <property type="molecule type" value="Genomic_DNA"/>
</dbReference>
<evidence type="ECO:0000256" key="1">
    <source>
        <dbReference type="SAM" id="Phobius"/>
    </source>
</evidence>